<dbReference type="EMBL" id="RXOF01000024">
    <property type="protein sequence ID" value="RTQ44855.1"/>
    <property type="molecule type" value="Genomic_DNA"/>
</dbReference>
<keyword evidence="1" id="KW-1133">Transmembrane helix</keyword>
<sequence>MPTIFTHALVAAGLGRVLSARRQPARFWWLTALCAILPDFDAVTFKLGIPYASMWGHRGFTHSLVFAVLTGLLLAYLAWPRTDARPRAPLALWFAVATATHPVLDMLTNGGLGVALLAPFSAERFFLPWRPVRVSPVGVGFFSLRGAATLLSEFKWLWLPMLLAVGTAVLLRRKQLSK</sequence>
<accession>A0A431TU08</accession>
<feature type="transmembrane region" description="Helical" evidence="1">
    <location>
        <begin position="60"/>
        <end position="79"/>
    </location>
</feature>
<keyword evidence="2" id="KW-0378">Hydrolase</keyword>
<dbReference type="GO" id="GO:0016787">
    <property type="term" value="F:hydrolase activity"/>
    <property type="evidence" value="ECO:0007669"/>
    <property type="project" value="UniProtKB-KW"/>
</dbReference>
<keyword evidence="1" id="KW-0812">Transmembrane</keyword>
<comment type="caution">
    <text evidence="2">The sequence shown here is derived from an EMBL/GenBank/DDBJ whole genome shotgun (WGS) entry which is preliminary data.</text>
</comment>
<feature type="transmembrane region" description="Helical" evidence="1">
    <location>
        <begin position="91"/>
        <end position="120"/>
    </location>
</feature>
<evidence type="ECO:0000313" key="3">
    <source>
        <dbReference type="Proteomes" id="UP000282184"/>
    </source>
</evidence>
<protein>
    <submittedName>
        <fullName evidence="2">Metal-dependent hydrolase</fullName>
    </submittedName>
</protein>
<dbReference type="PANTHER" id="PTHR35531:SF1">
    <property type="entry name" value="INNER MEMBRANE PROTEIN YBCI-RELATED"/>
    <property type="match status" value="1"/>
</dbReference>
<dbReference type="AlphaFoldDB" id="A0A431TU08"/>
<gene>
    <name evidence="2" type="ORF">EJV47_26990</name>
</gene>
<evidence type="ECO:0000313" key="2">
    <source>
        <dbReference type="EMBL" id="RTQ44855.1"/>
    </source>
</evidence>
<feature type="transmembrane region" description="Helical" evidence="1">
    <location>
        <begin position="156"/>
        <end position="172"/>
    </location>
</feature>
<dbReference type="Pfam" id="PF04307">
    <property type="entry name" value="YdjM"/>
    <property type="match status" value="1"/>
</dbReference>
<dbReference type="RefSeq" id="WP_126696337.1">
    <property type="nucleotide sequence ID" value="NZ_RXOF01000024.1"/>
</dbReference>
<reference evidence="2 3" key="1">
    <citation type="submission" date="2018-12" db="EMBL/GenBank/DDBJ databases">
        <title>Hymenobacter gummosus sp. nov., isolated from a spring.</title>
        <authorList>
            <person name="Nie L."/>
        </authorList>
    </citation>
    <scope>NUCLEOTIDE SEQUENCE [LARGE SCALE GENOMIC DNA]</scope>
    <source>
        <strain evidence="2 3">KCTC 52166</strain>
    </source>
</reference>
<evidence type="ECO:0000256" key="1">
    <source>
        <dbReference type="SAM" id="Phobius"/>
    </source>
</evidence>
<organism evidence="2 3">
    <name type="scientific">Hymenobacter gummosus</name>
    <dbReference type="NCBI Taxonomy" id="1776032"/>
    <lineage>
        <taxon>Bacteria</taxon>
        <taxon>Pseudomonadati</taxon>
        <taxon>Bacteroidota</taxon>
        <taxon>Cytophagia</taxon>
        <taxon>Cytophagales</taxon>
        <taxon>Hymenobacteraceae</taxon>
        <taxon>Hymenobacter</taxon>
    </lineage>
</organism>
<keyword evidence="1" id="KW-0472">Membrane</keyword>
<dbReference type="InterPro" id="IPR007404">
    <property type="entry name" value="YdjM-like"/>
</dbReference>
<dbReference type="OrthoDB" id="9794683at2"/>
<dbReference type="PANTHER" id="PTHR35531">
    <property type="entry name" value="INNER MEMBRANE PROTEIN YBCI-RELATED"/>
    <property type="match status" value="1"/>
</dbReference>
<name>A0A431TU08_9BACT</name>
<feature type="transmembrane region" description="Helical" evidence="1">
    <location>
        <begin position="29"/>
        <end position="48"/>
    </location>
</feature>
<keyword evidence="3" id="KW-1185">Reference proteome</keyword>
<proteinExistence type="predicted"/>
<dbReference type="Proteomes" id="UP000282184">
    <property type="component" value="Unassembled WGS sequence"/>
</dbReference>